<feature type="signal peptide" evidence="2">
    <location>
        <begin position="1"/>
        <end position="25"/>
    </location>
</feature>
<evidence type="ECO:0000313" key="4">
    <source>
        <dbReference type="EMBL" id="MBM7704000.1"/>
    </source>
</evidence>
<keyword evidence="1 2" id="KW-0732">Signal</keyword>
<evidence type="ECO:0000256" key="1">
    <source>
        <dbReference type="ARBA" id="ARBA00022729"/>
    </source>
</evidence>
<evidence type="ECO:0000313" key="5">
    <source>
        <dbReference type="Proteomes" id="UP000809829"/>
    </source>
</evidence>
<reference evidence="4 5" key="1">
    <citation type="submission" date="2021-01" db="EMBL/GenBank/DDBJ databases">
        <title>Genomic Encyclopedia of Type Strains, Phase IV (KMG-IV): sequencing the most valuable type-strain genomes for metagenomic binning, comparative biology and taxonomic classification.</title>
        <authorList>
            <person name="Goeker M."/>
        </authorList>
    </citation>
    <scope>NUCLEOTIDE SEQUENCE [LARGE SCALE GENOMIC DNA]</scope>
    <source>
        <strain evidence="4 5">DSM 104297</strain>
    </source>
</reference>
<protein>
    <recommendedName>
        <fullName evidence="3">SLH domain-containing protein</fullName>
    </recommendedName>
</protein>
<evidence type="ECO:0000256" key="2">
    <source>
        <dbReference type="SAM" id="SignalP"/>
    </source>
</evidence>
<evidence type="ECO:0000259" key="3">
    <source>
        <dbReference type="PROSITE" id="PS51272"/>
    </source>
</evidence>
<organism evidence="4 5">
    <name type="scientific">Priestia iocasae</name>
    <dbReference type="NCBI Taxonomy" id="2291674"/>
    <lineage>
        <taxon>Bacteria</taxon>
        <taxon>Bacillati</taxon>
        <taxon>Bacillota</taxon>
        <taxon>Bacilli</taxon>
        <taxon>Bacillales</taxon>
        <taxon>Bacillaceae</taxon>
        <taxon>Priestia</taxon>
    </lineage>
</organism>
<dbReference type="EMBL" id="JAFBFC010000005">
    <property type="protein sequence ID" value="MBM7704000.1"/>
    <property type="molecule type" value="Genomic_DNA"/>
</dbReference>
<feature type="chain" id="PRO_5046345993" description="SLH domain-containing protein" evidence="2">
    <location>
        <begin position="26"/>
        <end position="622"/>
    </location>
</feature>
<sequence length="622" mass="70296">MKRVIKSLILVGALFFVVQANDAHAHVVDETKVKSAQSDYEQYYQLIATYKGESGVTIKSYSSEWGTTAKLKELEQELRQNKYGKEISLLKEVIIFPNAPAGKGVLGQYFAEYELNRKQLLPGRKIHLYNGNTNETVESLALTLSHEYGHHFTFYHLLNSERLLPDEWLKSDYAKVRELAQYPKANVGDGEYIWMLAELLAEDYVQLFGSEKALSQHMQMNAQLPTAFETSGMQAYWQNYVSSPEYTIQTPIALNLIDYRPNSVNSRYVDLQLFYQNLQSKQAYLVGQDYEGRYAPLSLGSVTGGTSSEQWLNQSDLHTNRWLVDKTSIDQVSVQAVQHSERGFNRGSSKLSLSYQNLNLAKRSKEELIQEEENRAYYAGEMTYLKKATPYFSGVNGKEIGTLPMYTPLQVISGPHQQSDTVSLYKVKGYNFEGYVGESHLQKGSVTFFTDMTGDDPELSAATAYLQVNDIITGYGDGTYKPHSIIKRHHVAKMLVDALNLKLPEGYQVKATDIKPTDLYYEQMAIVEAHGLMGVGGTFQPTANLSRSQMASILTRAYEGTYKSASEQRTFKDVPTSYHSYEAINQLAFNKVTTVTDYYRPTDSVSRGQFALFLTRSAQLNE</sequence>
<accession>A0ABS2QX68</accession>
<name>A0ABS2QX68_9BACI</name>
<gene>
    <name evidence="4" type="ORF">JOC83_002850</name>
</gene>
<feature type="domain" description="SLH" evidence="3">
    <location>
        <begin position="445"/>
        <end position="509"/>
    </location>
</feature>
<dbReference type="RefSeq" id="WP_205188022.1">
    <property type="nucleotide sequence ID" value="NZ_JAFBFC010000005.1"/>
</dbReference>
<dbReference type="InterPro" id="IPR001119">
    <property type="entry name" value="SLH_dom"/>
</dbReference>
<comment type="caution">
    <text evidence="4">The sequence shown here is derived from an EMBL/GenBank/DDBJ whole genome shotgun (WGS) entry which is preliminary data.</text>
</comment>
<dbReference type="Pfam" id="PF00395">
    <property type="entry name" value="SLH"/>
    <property type="match status" value="3"/>
</dbReference>
<keyword evidence="5" id="KW-1185">Reference proteome</keyword>
<dbReference type="Proteomes" id="UP000809829">
    <property type="component" value="Unassembled WGS sequence"/>
</dbReference>
<dbReference type="PROSITE" id="PS51272">
    <property type="entry name" value="SLH"/>
    <property type="match status" value="2"/>
</dbReference>
<feature type="domain" description="SLH" evidence="3">
    <location>
        <begin position="567"/>
        <end position="622"/>
    </location>
</feature>
<proteinExistence type="predicted"/>